<evidence type="ECO:0000256" key="7">
    <source>
        <dbReference type="PIRSR" id="PIRSR604808-3"/>
    </source>
</evidence>
<feature type="domain" description="Endonuclease/exonuclease/phosphatase" evidence="8">
    <location>
        <begin position="8"/>
        <end position="268"/>
    </location>
</feature>
<keyword evidence="4 6" id="KW-0460">Magnesium</keyword>
<feature type="active site" description="Proton acceptor" evidence="5">
    <location>
        <position position="268"/>
    </location>
</feature>
<keyword evidence="2 6" id="KW-0479">Metal-binding</keyword>
<dbReference type="PROSITE" id="PS51435">
    <property type="entry name" value="AP_NUCLEASE_F1_4"/>
    <property type="match status" value="1"/>
</dbReference>
<evidence type="ECO:0000256" key="4">
    <source>
        <dbReference type="ARBA" id="ARBA00022842"/>
    </source>
</evidence>
<accession>A0A4R8VAR1</accession>
<evidence type="ECO:0000259" key="8">
    <source>
        <dbReference type="Pfam" id="PF03372"/>
    </source>
</evidence>
<dbReference type="GO" id="GO:0008311">
    <property type="term" value="F:double-stranded DNA 3'-5' DNA exonuclease activity"/>
    <property type="evidence" value="ECO:0007669"/>
    <property type="project" value="InterPro"/>
</dbReference>
<dbReference type="SUPFAM" id="SSF56219">
    <property type="entry name" value="DNase I-like"/>
    <property type="match status" value="1"/>
</dbReference>
<comment type="cofactor">
    <cofactor evidence="6">
        <name>Mg(2+)</name>
        <dbReference type="ChEBI" id="CHEBI:18420"/>
    </cofactor>
    <cofactor evidence="6">
        <name>Mn(2+)</name>
        <dbReference type="ChEBI" id="CHEBI:29035"/>
    </cofactor>
    <text evidence="6">Probably binds two magnesium or manganese ions per subunit.</text>
</comment>
<feature type="binding site" evidence="6">
    <location>
        <position position="39"/>
    </location>
    <ligand>
        <name>Mg(2+)</name>
        <dbReference type="ChEBI" id="CHEBI:18420"/>
        <label>1</label>
    </ligand>
</feature>
<name>A0A4R8VAR1_9MICO</name>
<dbReference type="Gene3D" id="3.60.10.10">
    <property type="entry name" value="Endonuclease/exonuclease/phosphatase"/>
    <property type="match status" value="1"/>
</dbReference>
<dbReference type="EMBL" id="SOFI01000003">
    <property type="protein sequence ID" value="TFB80294.1"/>
    <property type="molecule type" value="Genomic_DNA"/>
</dbReference>
<gene>
    <name evidence="9" type="ORF">E3N84_09785</name>
</gene>
<dbReference type="PANTHER" id="PTHR43250">
    <property type="entry name" value="EXODEOXYRIBONUCLEASE III"/>
    <property type="match status" value="1"/>
</dbReference>
<feature type="binding site" evidence="6">
    <location>
        <position position="154"/>
    </location>
    <ligand>
        <name>Mg(2+)</name>
        <dbReference type="ChEBI" id="CHEBI:18420"/>
        <label>1</label>
    </ligand>
</feature>
<evidence type="ECO:0000313" key="10">
    <source>
        <dbReference type="Proteomes" id="UP000298488"/>
    </source>
</evidence>
<organism evidence="9 10">
    <name type="scientific">Terrimesophilobacter mesophilus</name>
    <dbReference type="NCBI Taxonomy" id="433647"/>
    <lineage>
        <taxon>Bacteria</taxon>
        <taxon>Bacillati</taxon>
        <taxon>Actinomycetota</taxon>
        <taxon>Actinomycetes</taxon>
        <taxon>Micrococcales</taxon>
        <taxon>Microbacteriaceae</taxon>
        <taxon>Terrimesophilobacter</taxon>
    </lineage>
</organism>
<dbReference type="InterPro" id="IPR004808">
    <property type="entry name" value="AP_endonuc_1"/>
</dbReference>
<evidence type="ECO:0000256" key="6">
    <source>
        <dbReference type="PIRSR" id="PIRSR604808-2"/>
    </source>
</evidence>
<comment type="similarity">
    <text evidence="1">Belongs to the DNA repair enzymes AP/ExoA family.</text>
</comment>
<dbReference type="InterPro" id="IPR037493">
    <property type="entry name" value="ExoIII-like"/>
</dbReference>
<feature type="binding site" evidence="6">
    <location>
        <position position="267"/>
    </location>
    <ligand>
        <name>Mg(2+)</name>
        <dbReference type="ChEBI" id="CHEBI:18420"/>
        <label>1</label>
    </ligand>
</feature>
<feature type="active site" evidence="5">
    <location>
        <position position="114"/>
    </location>
</feature>
<proteinExistence type="inferred from homology"/>
<feature type="binding site" evidence="6">
    <location>
        <position position="268"/>
    </location>
    <ligand>
        <name>Mg(2+)</name>
        <dbReference type="ChEBI" id="CHEBI:18420"/>
        <label>1</label>
    </ligand>
</feature>
<dbReference type="InterPro" id="IPR005135">
    <property type="entry name" value="Endo/exonuclease/phosphatase"/>
</dbReference>
<evidence type="ECO:0000256" key="3">
    <source>
        <dbReference type="ARBA" id="ARBA00022801"/>
    </source>
</evidence>
<feature type="site" description="Transition state stabilizer" evidence="7">
    <location>
        <position position="156"/>
    </location>
</feature>
<evidence type="ECO:0000313" key="9">
    <source>
        <dbReference type="EMBL" id="TFB80294.1"/>
    </source>
</evidence>
<dbReference type="NCBIfam" id="TIGR00633">
    <property type="entry name" value="xth"/>
    <property type="match status" value="1"/>
</dbReference>
<protein>
    <submittedName>
        <fullName evidence="9">Exodeoxyribonuclease III</fullName>
    </submittedName>
</protein>
<dbReference type="AlphaFoldDB" id="A0A4R8VAR1"/>
<feature type="site" description="Important for catalytic activity" evidence="7">
    <location>
        <position position="238"/>
    </location>
</feature>
<feature type="binding site" evidence="6">
    <location>
        <position position="11"/>
    </location>
    <ligand>
        <name>Mg(2+)</name>
        <dbReference type="ChEBI" id="CHEBI:18420"/>
        <label>1</label>
    </ligand>
</feature>
<feature type="binding site" evidence="6">
    <location>
        <position position="156"/>
    </location>
    <ligand>
        <name>Mg(2+)</name>
        <dbReference type="ChEBI" id="CHEBI:18420"/>
        <label>1</label>
    </ligand>
</feature>
<feature type="site" description="Interaction with DNA substrate" evidence="7">
    <location>
        <position position="268"/>
    </location>
</feature>
<keyword evidence="3" id="KW-0378">Hydrolase</keyword>
<dbReference type="OrthoDB" id="9803914at2"/>
<dbReference type="InterPro" id="IPR036691">
    <property type="entry name" value="Endo/exonu/phosph_ase_sf"/>
</dbReference>
<evidence type="ECO:0000256" key="5">
    <source>
        <dbReference type="PIRSR" id="PIRSR604808-1"/>
    </source>
</evidence>
<dbReference type="Proteomes" id="UP000298488">
    <property type="component" value="Unassembled WGS sequence"/>
</dbReference>
<comment type="caution">
    <text evidence="9">The sequence shown here is derived from an EMBL/GenBank/DDBJ whole genome shotgun (WGS) entry which is preliminary data.</text>
</comment>
<dbReference type="GO" id="GO:0046872">
    <property type="term" value="F:metal ion binding"/>
    <property type="evidence" value="ECO:0007669"/>
    <property type="project" value="UniProtKB-KW"/>
</dbReference>
<dbReference type="Pfam" id="PF03372">
    <property type="entry name" value="Exo_endo_phos"/>
    <property type="match status" value="1"/>
</dbReference>
<evidence type="ECO:0000256" key="1">
    <source>
        <dbReference type="ARBA" id="ARBA00007092"/>
    </source>
</evidence>
<sequence length="277" mass="30670">MAKPLRIASVNVNGIRAAYRHGMGAWLDARGVDILALQEVRASTDDVVGLLGPEWDILHDAATAKGRAGVALASRNKASIHRVEFGPDDFDSAGRWLEADYEVNGSVVTVVSTYVNSGEAGTPKQVEKYKFLEAMLVRVPALAEHNPLSVIVGDFNVGHRRLDIRNWRGNQKSAGFLPEERAYFDRFFGPEDDPEYNAGAGFGWVDVGRRWAGEVEGPYTWWSARGQAFVNDTGWRIDYHMATPGLAATVKDYVVDRAASYEERWSDHAPVVVDYDL</sequence>
<keyword evidence="6" id="KW-0464">Manganese</keyword>
<feature type="active site" description="Proton donor/acceptor" evidence="5">
    <location>
        <position position="154"/>
    </location>
</feature>
<dbReference type="PANTHER" id="PTHR43250:SF2">
    <property type="entry name" value="EXODEOXYRIBONUCLEASE III"/>
    <property type="match status" value="1"/>
</dbReference>
<evidence type="ECO:0000256" key="2">
    <source>
        <dbReference type="ARBA" id="ARBA00022723"/>
    </source>
</evidence>
<dbReference type="GO" id="GO:0006281">
    <property type="term" value="P:DNA repair"/>
    <property type="evidence" value="ECO:0007669"/>
    <property type="project" value="InterPro"/>
</dbReference>
<keyword evidence="10" id="KW-1185">Reference proteome</keyword>
<reference evidence="9 10" key="1">
    <citation type="submission" date="2019-03" db="EMBL/GenBank/DDBJ databases">
        <title>Genomics of glacier-inhabiting Cryobacterium strains.</title>
        <authorList>
            <person name="Liu Q."/>
            <person name="Xin Y.-H."/>
        </authorList>
    </citation>
    <scope>NUCLEOTIDE SEQUENCE [LARGE SCALE GENOMIC DNA]</scope>
    <source>
        <strain evidence="9 10">CGMCC 1.10440</strain>
    </source>
</reference>
<dbReference type="RefSeq" id="WP_104096157.1">
    <property type="nucleotide sequence ID" value="NZ_JACHBP010000001.1"/>
</dbReference>